<feature type="compositionally biased region" description="Basic and acidic residues" evidence="2">
    <location>
        <begin position="380"/>
        <end position="390"/>
    </location>
</feature>
<dbReference type="PANTHER" id="PTHR46349">
    <property type="entry name" value="CINGULIN-LIKE PROTEIN 1-RELATED"/>
    <property type="match status" value="1"/>
</dbReference>
<feature type="compositionally biased region" description="Basic and acidic residues" evidence="2">
    <location>
        <begin position="269"/>
        <end position="284"/>
    </location>
</feature>
<reference evidence="4 5" key="1">
    <citation type="submission" date="2024-08" db="EMBL/GenBank/DDBJ databases">
        <title>The draft genome of Apodemus speciosus.</title>
        <authorList>
            <person name="Nabeshima K."/>
            <person name="Suzuki S."/>
            <person name="Onuma M."/>
        </authorList>
    </citation>
    <scope>NUCLEOTIDE SEQUENCE [LARGE SCALE GENOMIC DNA]</scope>
    <source>
        <strain evidence="4">IB14-021</strain>
    </source>
</reference>
<dbReference type="PANTHER" id="PTHR46349:SF2">
    <property type="entry name" value="CINGULIN-LIKE PROTEIN 1"/>
    <property type="match status" value="1"/>
</dbReference>
<evidence type="ECO:0000313" key="4">
    <source>
        <dbReference type="EMBL" id="GAB1294415.1"/>
    </source>
</evidence>
<feature type="region of interest" description="Disordered" evidence="2">
    <location>
        <begin position="591"/>
        <end position="614"/>
    </location>
</feature>
<comment type="caution">
    <text evidence="4">The sequence shown here is derived from an EMBL/GenBank/DDBJ whole genome shotgun (WGS) entry which is preliminary data.</text>
</comment>
<feature type="region of interest" description="Disordered" evidence="2">
    <location>
        <begin position="246"/>
        <end position="307"/>
    </location>
</feature>
<proteinExistence type="predicted"/>
<evidence type="ECO:0000313" key="5">
    <source>
        <dbReference type="Proteomes" id="UP001623349"/>
    </source>
</evidence>
<feature type="region of interest" description="Disordered" evidence="2">
    <location>
        <begin position="420"/>
        <end position="473"/>
    </location>
</feature>
<evidence type="ECO:0000256" key="1">
    <source>
        <dbReference type="ARBA" id="ARBA00023054"/>
    </source>
</evidence>
<dbReference type="EMBL" id="BAAFST010000009">
    <property type="protein sequence ID" value="GAB1294415.1"/>
    <property type="molecule type" value="Genomic_DNA"/>
</dbReference>
<sequence length="1302" mass="148513">MELYFGEYQHVQQEYGVHLRLASDDTPKPRNSQPSKAGSYGVSIRVQGIDGHPYIVLNNTERCLAGTPFPENGPSFPPSMINNLSLHPSNGTVLKENTPEELQLPENPYLPTSPIRGRKQFSLHEGRNGLLERKDGPTKLPHVLNFQRHPELLQPYDPEKNEVNSKKHHPPESPWLRNATEEGTNCKKSRSCFPKPCGSQPNSPSSSEDLAKTSMTAIRLCSSVVIEDPQKQTSVCVNVQRCAKEGVGEETLSPRRKSPTAPSPQAYSETKKSRPDVLPFRRQDSAGPILDGARSRRSSSSSTTPTSATSLYKFLLDDQECAIHADSVNRHENRRYIPFLPGTGRDIDTCSIPGVDQLIEKFDQKPGLQRRGRSGKRNRINPDDRKRSRSVDSAFPFGLQGNTEYLTEFSRNLGRSSEHLLRPSQVFPQRSVGPEQRGKHSPSSTPAKPRGALQGAPGVHPKPPLQNKDGKVLNKGSQESVGACAPSLPAQNKKEEEIKIATATLMLQNRAVAAASDSGAKKISVKTLPPDSGTQATPDLLKGQQELTQQTNEETAKQILYNYLKEGGTDTEDATKRKVNLVFEKIQTLKSRAAGSAQGNNQAPNSPSGGNDLLDQKNKLILEVSELQQQLQLEMKNHQNIKEERERMREDLEELRMRHQSQVEETATLQRRLEESEGELRKNLEELFQVKMEREQHQTEIRDLQDQLSEMHDELDSTKRSEDREKAALIEELLQAKQDLQGLLIAQEEQEELLRKRERELTALKGALKEEVSSHDQEMDKLKEQYDAELQALRESVEEATKNVEVLASRSNSSEQSQAEADLREKVLKEENEELQGRAAELERRVAQLQRQVEDVQSDEAQAKETLRKCESEVQRLEEALVHARKEEKEATCARRALEKELEQAQRELSQISQEQKELLEKLRDEAEQKEQLRKLKNEMESERRHLDKTIEKLQKEMADIAEASRASSLELQKQLGEYKEKNRRELAEMQTQLKEKSLEVERARLAASRMQDELRLKEEELRDSQRAEEEALTKRQLLEQSLKDLEYQLEAKSHLKDDRSRLIKQMEDKVSQLEIELEEERTNADLLSERITWSREQMEQMRSELLQEKAAKQDLECDKISLERQNKDLKSRIIHLEGSYRSSKEGLVVQMEARIAELEDRLENEERDRANLQLNNRRLERKVKELVMQVDDEHLSLTDQKDQLSLRLKAMKRQVEEAEEEIDRLESSKKKLQRELEEQIGVNEQLQGQLNSMKKGFRLKTLSTKVLDDSDDDDLSSDAGSLYEAPLSYTFPKDSTIASQI</sequence>
<protein>
    <submittedName>
        <fullName evidence="4">Cingulin-like 1</fullName>
    </submittedName>
</protein>
<feature type="domain" description="Myosin tail" evidence="3">
    <location>
        <begin position="1019"/>
        <end position="1256"/>
    </location>
</feature>
<feature type="compositionally biased region" description="Polar residues" evidence="2">
    <location>
        <begin position="597"/>
        <end position="609"/>
    </location>
</feature>
<feature type="compositionally biased region" description="Low complexity" evidence="2">
    <location>
        <begin position="298"/>
        <end position="307"/>
    </location>
</feature>
<evidence type="ECO:0000259" key="3">
    <source>
        <dbReference type="Pfam" id="PF01576"/>
    </source>
</evidence>
<feature type="compositionally biased region" description="Polar residues" evidence="2">
    <location>
        <begin position="199"/>
        <end position="211"/>
    </location>
</feature>
<evidence type="ECO:0000256" key="2">
    <source>
        <dbReference type="SAM" id="MobiDB-lite"/>
    </source>
</evidence>
<feature type="region of interest" description="Disordered" evidence="2">
    <location>
        <begin position="363"/>
        <end position="397"/>
    </location>
</feature>
<feature type="compositionally biased region" description="Basic residues" evidence="2">
    <location>
        <begin position="368"/>
        <end position="379"/>
    </location>
</feature>
<feature type="region of interest" description="Disordered" evidence="2">
    <location>
        <begin position="151"/>
        <end position="211"/>
    </location>
</feature>
<keyword evidence="1" id="KW-0175">Coiled coil</keyword>
<dbReference type="Proteomes" id="UP001623349">
    <property type="component" value="Unassembled WGS sequence"/>
</dbReference>
<dbReference type="Pfam" id="PF01576">
    <property type="entry name" value="Myosin_tail_1"/>
    <property type="match status" value="2"/>
</dbReference>
<feature type="domain" description="Myosin tail" evidence="3">
    <location>
        <begin position="616"/>
        <end position="1015"/>
    </location>
</feature>
<accession>A0ABQ0F565</accession>
<gene>
    <name evidence="4" type="ORF">APTSU1_000964800</name>
</gene>
<keyword evidence="5" id="KW-1185">Reference proteome</keyword>
<name>A0ABQ0F565_APOSI</name>
<organism evidence="4 5">
    <name type="scientific">Apodemus speciosus</name>
    <name type="common">Large Japanese field mouse</name>
    <dbReference type="NCBI Taxonomy" id="105296"/>
    <lineage>
        <taxon>Eukaryota</taxon>
        <taxon>Metazoa</taxon>
        <taxon>Chordata</taxon>
        <taxon>Craniata</taxon>
        <taxon>Vertebrata</taxon>
        <taxon>Euteleostomi</taxon>
        <taxon>Mammalia</taxon>
        <taxon>Eutheria</taxon>
        <taxon>Euarchontoglires</taxon>
        <taxon>Glires</taxon>
        <taxon>Rodentia</taxon>
        <taxon>Myomorpha</taxon>
        <taxon>Muroidea</taxon>
        <taxon>Muridae</taxon>
        <taxon>Murinae</taxon>
        <taxon>Apodemus</taxon>
    </lineage>
</organism>
<dbReference type="InterPro" id="IPR002928">
    <property type="entry name" value="Myosin_tail"/>
</dbReference>